<dbReference type="AlphaFoldDB" id="A0AAV3PYE1"/>
<accession>A0AAV3PYE1</accession>
<feature type="region of interest" description="Disordered" evidence="1">
    <location>
        <begin position="49"/>
        <end position="69"/>
    </location>
</feature>
<proteinExistence type="predicted"/>
<organism evidence="2 3">
    <name type="scientific">Lithospermum erythrorhizon</name>
    <name type="common">Purple gromwell</name>
    <name type="synonym">Lithospermum officinale var. erythrorhizon</name>
    <dbReference type="NCBI Taxonomy" id="34254"/>
    <lineage>
        <taxon>Eukaryota</taxon>
        <taxon>Viridiplantae</taxon>
        <taxon>Streptophyta</taxon>
        <taxon>Embryophyta</taxon>
        <taxon>Tracheophyta</taxon>
        <taxon>Spermatophyta</taxon>
        <taxon>Magnoliopsida</taxon>
        <taxon>eudicotyledons</taxon>
        <taxon>Gunneridae</taxon>
        <taxon>Pentapetalae</taxon>
        <taxon>asterids</taxon>
        <taxon>lamiids</taxon>
        <taxon>Boraginales</taxon>
        <taxon>Boraginaceae</taxon>
        <taxon>Boraginoideae</taxon>
        <taxon>Lithospermeae</taxon>
        <taxon>Lithospermum</taxon>
    </lineage>
</organism>
<dbReference type="EMBL" id="BAABME010002519">
    <property type="protein sequence ID" value="GAA0154992.1"/>
    <property type="molecule type" value="Genomic_DNA"/>
</dbReference>
<name>A0AAV3PYE1_LITER</name>
<evidence type="ECO:0000256" key="1">
    <source>
        <dbReference type="SAM" id="MobiDB-lite"/>
    </source>
</evidence>
<evidence type="ECO:0000313" key="2">
    <source>
        <dbReference type="EMBL" id="GAA0154992.1"/>
    </source>
</evidence>
<reference evidence="2 3" key="1">
    <citation type="submission" date="2024-01" db="EMBL/GenBank/DDBJ databases">
        <title>The complete chloroplast genome sequence of Lithospermum erythrorhizon: insights into the phylogenetic relationship among Boraginaceae species and the maternal lineages of purple gromwells.</title>
        <authorList>
            <person name="Okada T."/>
            <person name="Watanabe K."/>
        </authorList>
    </citation>
    <scope>NUCLEOTIDE SEQUENCE [LARGE SCALE GENOMIC DNA]</scope>
</reference>
<dbReference type="PANTHER" id="PTHR36760:SF1">
    <property type="entry name" value="ACIDIC LEUCINE-RICH NUCLEAR PHOSPHOPROTEIN 32 FAMILY B PROTEIN"/>
    <property type="match status" value="1"/>
</dbReference>
<comment type="caution">
    <text evidence="2">The sequence shown here is derived from an EMBL/GenBank/DDBJ whole genome shotgun (WGS) entry which is preliminary data.</text>
</comment>
<protein>
    <submittedName>
        <fullName evidence="2">Uncharacterized protein</fullName>
    </submittedName>
</protein>
<keyword evidence="3" id="KW-1185">Reference proteome</keyword>
<sequence>MDETENHADSSEEHPEEKIVQAVESSVLTISQKNEQECKLSKAETFTSSLKEDFLDDGEPERPESSVKERRLEEFFEEVDKFEYMDCREVDKSVEKQTTEVEMVKSESMRKRHSRRRCARTNIDFTEDRGGRMPRKEKEWKRTLACKLFEEKHSNNVEGSEDEEDEEEIDVHVCCLHAFKFSGGKMNMGVGGRNLARISKVVKEFRWFRSSVTKHGKKMNNNEEECKLDK</sequence>
<gene>
    <name evidence="2" type="ORF">LIER_12824</name>
</gene>
<dbReference type="Proteomes" id="UP001454036">
    <property type="component" value="Unassembled WGS sequence"/>
</dbReference>
<dbReference type="PANTHER" id="PTHR36760">
    <property type="entry name" value="ACIDIC LEUCINE-RICH NUCLEAR PHOSPHOPROTEIN 32 FAMILY B PROTEIN"/>
    <property type="match status" value="1"/>
</dbReference>
<evidence type="ECO:0000313" key="3">
    <source>
        <dbReference type="Proteomes" id="UP001454036"/>
    </source>
</evidence>
<feature type="compositionally biased region" description="Basic and acidic residues" evidence="1">
    <location>
        <begin position="60"/>
        <end position="69"/>
    </location>
</feature>